<evidence type="ECO:0000313" key="5">
    <source>
        <dbReference type="Proteomes" id="UP000655830"/>
    </source>
</evidence>
<gene>
    <name evidence="3" type="primary">scpA</name>
    <name evidence="4" type="ORF">H8718_12365</name>
</gene>
<dbReference type="Gene3D" id="1.10.10.580">
    <property type="entry name" value="Structural maintenance of chromosome 1. Chain E"/>
    <property type="match status" value="1"/>
</dbReference>
<keyword evidence="5" id="KW-1185">Reference proteome</keyword>
<keyword evidence="3" id="KW-0131">Cell cycle</keyword>
<dbReference type="PANTHER" id="PTHR33969:SF2">
    <property type="entry name" value="SEGREGATION AND CONDENSATION PROTEIN A"/>
    <property type="match status" value="1"/>
</dbReference>
<organism evidence="4 5">
    <name type="scientific">Zhenhengia yiwuensis</name>
    <dbReference type="NCBI Taxonomy" id="2763666"/>
    <lineage>
        <taxon>Bacteria</taxon>
        <taxon>Bacillati</taxon>
        <taxon>Bacillota</taxon>
        <taxon>Clostridia</taxon>
        <taxon>Lachnospirales</taxon>
        <taxon>Lachnospiraceae</taxon>
        <taxon>Zhenhengia</taxon>
    </lineage>
</organism>
<keyword evidence="3" id="KW-0963">Cytoplasm</keyword>
<dbReference type="AlphaFoldDB" id="A0A926EIL2"/>
<dbReference type="GO" id="GO:0051301">
    <property type="term" value="P:cell division"/>
    <property type="evidence" value="ECO:0007669"/>
    <property type="project" value="UniProtKB-KW"/>
</dbReference>
<reference evidence="4" key="1">
    <citation type="submission" date="2020-08" db="EMBL/GenBank/DDBJ databases">
        <title>Genome public.</title>
        <authorList>
            <person name="Liu C."/>
            <person name="Sun Q."/>
        </authorList>
    </citation>
    <scope>NUCLEOTIDE SEQUENCE</scope>
    <source>
        <strain evidence="4">NSJ-12</strain>
    </source>
</reference>
<dbReference type="RefSeq" id="WP_177669872.1">
    <property type="nucleotide sequence ID" value="NZ_JACRSY010000019.1"/>
</dbReference>
<dbReference type="HAMAP" id="MF_01805">
    <property type="entry name" value="ScpA"/>
    <property type="match status" value="1"/>
</dbReference>
<dbReference type="GO" id="GO:0007059">
    <property type="term" value="P:chromosome segregation"/>
    <property type="evidence" value="ECO:0007669"/>
    <property type="project" value="UniProtKB-UniRule"/>
</dbReference>
<proteinExistence type="inferred from homology"/>
<keyword evidence="1 3" id="KW-0159">Chromosome partition</keyword>
<evidence type="ECO:0000256" key="1">
    <source>
        <dbReference type="ARBA" id="ARBA00022829"/>
    </source>
</evidence>
<accession>A0A926EIL2</accession>
<keyword evidence="3" id="KW-0132">Cell division</keyword>
<comment type="caution">
    <text evidence="4">The sequence shown here is derived from an EMBL/GenBank/DDBJ whole genome shotgun (WGS) entry which is preliminary data.</text>
</comment>
<dbReference type="PANTHER" id="PTHR33969">
    <property type="entry name" value="SEGREGATION AND CONDENSATION PROTEIN A"/>
    <property type="match status" value="1"/>
</dbReference>
<dbReference type="EMBL" id="JACRSY010000019">
    <property type="protein sequence ID" value="MBC8580321.1"/>
    <property type="molecule type" value="Genomic_DNA"/>
</dbReference>
<dbReference type="GO" id="GO:0006260">
    <property type="term" value="P:DNA replication"/>
    <property type="evidence" value="ECO:0007669"/>
    <property type="project" value="UniProtKB-UniRule"/>
</dbReference>
<dbReference type="GO" id="GO:0005737">
    <property type="term" value="C:cytoplasm"/>
    <property type="evidence" value="ECO:0007669"/>
    <property type="project" value="UniProtKB-SubCell"/>
</dbReference>
<dbReference type="Proteomes" id="UP000655830">
    <property type="component" value="Unassembled WGS sequence"/>
</dbReference>
<comment type="similarity">
    <text evidence="3">Belongs to the ScpA family.</text>
</comment>
<dbReference type="InterPro" id="IPR023093">
    <property type="entry name" value="ScpA-like_C"/>
</dbReference>
<protein>
    <recommendedName>
        <fullName evidence="2 3">Segregation and condensation protein A</fullName>
    </recommendedName>
</protein>
<dbReference type="Gene3D" id="6.10.250.2410">
    <property type="match status" value="1"/>
</dbReference>
<comment type="function">
    <text evidence="3">Participates in chromosomal partition during cell division. May act via the formation of a condensin-like complex containing Smc and ScpB that pull DNA away from mid-cell into both cell halves.</text>
</comment>
<sequence length="253" mass="29471">MSVTFKLEDFEGPLDLLLYLLEKNKMSIYDIEISSITDQYLAYIETSNTLELEQMSEFIVMAATLLYIKSKMLLPKPPKNEELVEDDPREELIRKLLEYKKIKYVSHELNERQNLSTDYCFRNAESADEVELPQPSTEDVLMDVTLEQLYETFQALLKQKQLLVHQKSKKIDSSILKKDSFTIEQKSLYILNLLELNAHISFFSLCTPDMPKVECIVTFMSILELIHKKQIRVVQEKPLADIMIMGVKAYAKD</sequence>
<dbReference type="Pfam" id="PF02616">
    <property type="entry name" value="SMC_ScpA"/>
    <property type="match status" value="1"/>
</dbReference>
<evidence type="ECO:0000256" key="2">
    <source>
        <dbReference type="ARBA" id="ARBA00044777"/>
    </source>
</evidence>
<evidence type="ECO:0000313" key="4">
    <source>
        <dbReference type="EMBL" id="MBC8580321.1"/>
    </source>
</evidence>
<comment type="subunit">
    <text evidence="3">Component of a cohesin-like complex composed of ScpA, ScpB and the Smc homodimer, in which ScpA and ScpB bind to the head domain of Smc. The presence of the three proteins is required for the association of the complex with DNA.</text>
</comment>
<comment type="subcellular location">
    <subcellularLocation>
        <location evidence="3">Cytoplasm</location>
    </subcellularLocation>
    <text evidence="3">Associated with two foci at the outer edges of the nucleoid region in young cells, and at four foci within both cell halves in older cells.</text>
</comment>
<dbReference type="InterPro" id="IPR003768">
    <property type="entry name" value="ScpA"/>
</dbReference>
<evidence type="ECO:0000256" key="3">
    <source>
        <dbReference type="HAMAP-Rule" id="MF_01805"/>
    </source>
</evidence>
<name>A0A926EIL2_9FIRM</name>